<dbReference type="AlphaFoldDB" id="A0AAV1CW92"/>
<feature type="region of interest" description="Disordered" evidence="1">
    <location>
        <begin position="220"/>
        <end position="305"/>
    </location>
</feature>
<sequence>MNAIREKRFLNTDRRAAPATEEDLGRDVGFQQLHTEASLPDSDSGSFYSSSSHLMASDNLSVSAFASSDEEMPESFYHIPEVPSHEDLSDSASYVPSLFIPNVPDFPSFDDDSVHLISVLDIVLFDSESSIRESVIASMNAFDDLDSSVKDESTLLQVSENTAQMYYSSDDPASKHSSCNRQDRQARYFRALKGKRKLSKVTNRKKPGWSMPVFLMEEEPDHSSDSSVSQSHLKDGSRSSENKEAVARATNTTHHTTQKTGPWRMTIERDRLYASSNSESDRKRHSDTPPGGRHVLPCEAEERSH</sequence>
<evidence type="ECO:0000313" key="2">
    <source>
        <dbReference type="EMBL" id="CAI9099009.1"/>
    </source>
</evidence>
<evidence type="ECO:0000313" key="3">
    <source>
        <dbReference type="Proteomes" id="UP001161247"/>
    </source>
</evidence>
<feature type="compositionally biased region" description="Low complexity" evidence="1">
    <location>
        <begin position="38"/>
        <end position="47"/>
    </location>
</feature>
<feature type="compositionally biased region" description="Basic and acidic residues" evidence="1">
    <location>
        <begin position="232"/>
        <end position="246"/>
    </location>
</feature>
<protein>
    <submittedName>
        <fullName evidence="2">OLC1v1035753C1</fullName>
    </submittedName>
</protein>
<gene>
    <name evidence="2" type="ORF">OLC1_LOCUS9102</name>
</gene>
<proteinExistence type="predicted"/>
<keyword evidence="3" id="KW-1185">Reference proteome</keyword>
<dbReference type="EMBL" id="OX459120">
    <property type="protein sequence ID" value="CAI9099009.1"/>
    <property type="molecule type" value="Genomic_DNA"/>
</dbReference>
<feature type="region of interest" description="Disordered" evidence="1">
    <location>
        <begin position="9"/>
        <end position="47"/>
    </location>
</feature>
<organism evidence="2 3">
    <name type="scientific">Oldenlandia corymbosa var. corymbosa</name>
    <dbReference type="NCBI Taxonomy" id="529605"/>
    <lineage>
        <taxon>Eukaryota</taxon>
        <taxon>Viridiplantae</taxon>
        <taxon>Streptophyta</taxon>
        <taxon>Embryophyta</taxon>
        <taxon>Tracheophyta</taxon>
        <taxon>Spermatophyta</taxon>
        <taxon>Magnoliopsida</taxon>
        <taxon>eudicotyledons</taxon>
        <taxon>Gunneridae</taxon>
        <taxon>Pentapetalae</taxon>
        <taxon>asterids</taxon>
        <taxon>lamiids</taxon>
        <taxon>Gentianales</taxon>
        <taxon>Rubiaceae</taxon>
        <taxon>Rubioideae</taxon>
        <taxon>Spermacoceae</taxon>
        <taxon>Hedyotis-Oldenlandia complex</taxon>
        <taxon>Oldenlandia</taxon>
    </lineage>
</organism>
<accession>A0AAV1CW92</accession>
<dbReference type="Proteomes" id="UP001161247">
    <property type="component" value="Chromosome 3"/>
</dbReference>
<feature type="compositionally biased region" description="Low complexity" evidence="1">
    <location>
        <begin position="250"/>
        <end position="260"/>
    </location>
</feature>
<reference evidence="2" key="1">
    <citation type="submission" date="2023-03" db="EMBL/GenBank/DDBJ databases">
        <authorList>
            <person name="Julca I."/>
        </authorList>
    </citation>
    <scope>NUCLEOTIDE SEQUENCE</scope>
</reference>
<evidence type="ECO:0000256" key="1">
    <source>
        <dbReference type="SAM" id="MobiDB-lite"/>
    </source>
</evidence>
<name>A0AAV1CW92_OLDCO</name>